<protein>
    <submittedName>
        <fullName evidence="1">Uncharacterized protein</fullName>
    </submittedName>
</protein>
<keyword evidence="2" id="KW-1185">Reference proteome</keyword>
<name>A0A8H5ZY77_PETAA</name>
<evidence type="ECO:0000313" key="1">
    <source>
        <dbReference type="EMBL" id="KAF5856594.1"/>
    </source>
</evidence>
<proteinExistence type="predicted"/>
<reference evidence="1 2" key="1">
    <citation type="submission" date="2019-04" db="EMBL/GenBank/DDBJ databases">
        <title>Aspergillus burnettii sp. nov., novel species from soil in southeast Queensland.</title>
        <authorList>
            <person name="Gilchrist C.L.M."/>
            <person name="Pitt J.I."/>
            <person name="Lange L."/>
            <person name="Lacey H.J."/>
            <person name="Vuong D."/>
            <person name="Midgley D.J."/>
            <person name="Greenfield P."/>
            <person name="Bradbury M."/>
            <person name="Lacey E."/>
            <person name="Busk P.K."/>
            <person name="Pilgaard B."/>
            <person name="Chooi Y.H."/>
            <person name="Piggott A.M."/>
        </authorList>
    </citation>
    <scope>NUCLEOTIDE SEQUENCE [LARGE SCALE GENOMIC DNA]</scope>
    <source>
        <strain evidence="1 2">FRR 5400</strain>
    </source>
</reference>
<accession>A0A8H5ZY77</accession>
<gene>
    <name evidence="1" type="ORF">ETB97_007121</name>
</gene>
<evidence type="ECO:0000313" key="2">
    <source>
        <dbReference type="Proteomes" id="UP000541154"/>
    </source>
</evidence>
<dbReference type="Proteomes" id="UP000541154">
    <property type="component" value="Unassembled WGS sequence"/>
</dbReference>
<dbReference type="AlphaFoldDB" id="A0A8H5ZY77"/>
<dbReference type="EMBL" id="SPNV01000308">
    <property type="protein sequence ID" value="KAF5856594.1"/>
    <property type="molecule type" value="Genomic_DNA"/>
</dbReference>
<sequence>MASVVKIPNIRQQIQNYARLDLLSTIAECRPFGYTNHIDRIFATQALWTHGTPAEDFGREEHANARYVLAAIPAMLIEYEVSNNWPSTLDSIAFAGTPNSIPDWPSWAPDWTWECACNRPFWPYFSVHNSKFRAAGTWPMGDVAIRKNCYRWELLCLDGKAFDKVHVICEQYPSNQLGDQMAPKL</sequence>
<organism evidence="1 2">
    <name type="scientific">Petromyces alliaceus</name>
    <name type="common">Aspergillus alliaceus</name>
    <dbReference type="NCBI Taxonomy" id="209559"/>
    <lineage>
        <taxon>Eukaryota</taxon>
        <taxon>Fungi</taxon>
        <taxon>Dikarya</taxon>
        <taxon>Ascomycota</taxon>
        <taxon>Pezizomycotina</taxon>
        <taxon>Eurotiomycetes</taxon>
        <taxon>Eurotiomycetidae</taxon>
        <taxon>Eurotiales</taxon>
        <taxon>Aspergillaceae</taxon>
        <taxon>Aspergillus</taxon>
        <taxon>Aspergillus subgen. Circumdati</taxon>
    </lineage>
</organism>
<comment type="caution">
    <text evidence="1">The sequence shown here is derived from an EMBL/GenBank/DDBJ whole genome shotgun (WGS) entry which is preliminary data.</text>
</comment>